<feature type="disulfide bond" evidence="8">
    <location>
        <begin position="155"/>
        <end position="197"/>
    </location>
</feature>
<comment type="similarity">
    <text evidence="2">Belongs to the eukaryotic cobalamin transport proteins family.</text>
</comment>
<feature type="disulfide bond" evidence="8">
    <location>
        <begin position="105"/>
        <end position="306"/>
    </location>
</feature>
<keyword evidence="8" id="KW-1015">Disulfide bond</keyword>
<keyword evidence="12" id="KW-1185">Reference proteome</keyword>
<feature type="binding site" evidence="7">
    <location>
        <position position="239"/>
    </location>
    <ligand>
        <name>cyanocob(III)alamin</name>
        <dbReference type="ChEBI" id="CHEBI:17439"/>
    </ligand>
</feature>
<sequence>MRQSHQLPLMGLLWFSLIPSQLCQICEVSEKDYPCLKTLISAMDSLERIRGINGASIMLSHRLVGIQNQSFEEGLSQRIRDDMKRRVSNLTSGQLALIILAFGACKNPDKAFIHDHCLVEKLGKKFEDEIKNMEIHQGIPLTNYYQLSLDVLTLCLFNGSYSITSIIKYFNPENKNYYFGGNFSVDTGAVAVLALTCVNRSRINEKIKAETEDFNTIQKYIESLVNKIQSQKNDGLFGNAYSTGEAMQALFVASDYYKNKLNCQQTLDTVFYHISQGAFQLPIAAAQILPALMGKTYLDVNENATCARSPVNITVEPVPVVPAISPANISVNYSVKINETSNSINITVKNGSVFLNVMEAAQEKNSTVYGFTMVESSWGPYITCVRGICASNSDRTYWELLSNNKSLDQGAGSYVVKNGEHLEVLWSKY</sequence>
<organism evidence="11 12">
    <name type="scientific">Catagonus wagneri</name>
    <name type="common">Chacoan peccary</name>
    <dbReference type="NCBI Taxonomy" id="51154"/>
    <lineage>
        <taxon>Eukaryota</taxon>
        <taxon>Metazoa</taxon>
        <taxon>Chordata</taxon>
        <taxon>Craniata</taxon>
        <taxon>Vertebrata</taxon>
        <taxon>Euteleostomi</taxon>
        <taxon>Mammalia</taxon>
        <taxon>Eutheria</taxon>
        <taxon>Laurasiatheria</taxon>
        <taxon>Artiodactyla</taxon>
        <taxon>Suina</taxon>
        <taxon>Tayassuidae</taxon>
        <taxon>Catagonus</taxon>
    </lineage>
</organism>
<dbReference type="Ensembl" id="ENSCWAT00000005741.1">
    <property type="protein sequence ID" value="ENSCWAP00000005311.1"/>
    <property type="gene ID" value="ENSCWAG00000004085.1"/>
</dbReference>
<keyword evidence="3" id="KW-0406">Ion transport</keyword>
<reference evidence="11" key="2">
    <citation type="submission" date="2025-09" db="UniProtKB">
        <authorList>
            <consortium name="Ensembl"/>
        </authorList>
    </citation>
    <scope>IDENTIFICATION</scope>
</reference>
<dbReference type="Pfam" id="PF14478">
    <property type="entry name" value="DUF4430"/>
    <property type="match status" value="1"/>
</dbReference>
<evidence type="ECO:0000256" key="3">
    <source>
        <dbReference type="ARBA" id="ARBA00022426"/>
    </source>
</evidence>
<dbReference type="InterPro" id="IPR051588">
    <property type="entry name" value="Cobalamin_Transport"/>
</dbReference>
<accession>A0A8C3W324</accession>
<keyword evidence="3" id="KW-0813">Transport</keyword>
<dbReference type="GO" id="GO:0005615">
    <property type="term" value="C:extracellular space"/>
    <property type="evidence" value="ECO:0007669"/>
    <property type="project" value="TreeGrafter"/>
</dbReference>
<evidence type="ECO:0000256" key="9">
    <source>
        <dbReference type="SAM" id="SignalP"/>
    </source>
</evidence>
<evidence type="ECO:0000256" key="5">
    <source>
        <dbReference type="ARBA" id="ARBA00022729"/>
    </source>
</evidence>
<dbReference type="PROSITE" id="PS00468">
    <property type="entry name" value="COBALAMIN_BINDING"/>
    <property type="match status" value="1"/>
</dbReference>
<dbReference type="PANTHER" id="PTHR10559:SF13">
    <property type="entry name" value="TRANSCOBALAMIN-1"/>
    <property type="match status" value="1"/>
</dbReference>
<evidence type="ECO:0000256" key="4">
    <source>
        <dbReference type="ARBA" id="ARBA00022525"/>
    </source>
</evidence>
<proteinExistence type="inferred from homology"/>
<feature type="binding site" evidence="7">
    <location>
        <position position="407"/>
    </location>
    <ligand>
        <name>cyanocob(III)alamin</name>
        <dbReference type="ChEBI" id="CHEBI:17439"/>
    </ligand>
</feature>
<dbReference type="Gene3D" id="1.50.10.20">
    <property type="match status" value="1"/>
</dbReference>
<reference evidence="11" key="1">
    <citation type="submission" date="2025-08" db="UniProtKB">
        <authorList>
            <consortium name="Ensembl"/>
        </authorList>
    </citation>
    <scope>IDENTIFICATION</scope>
</reference>
<feature type="binding site" evidence="7">
    <location>
        <begin position="381"/>
        <end position="382"/>
    </location>
    <ligand>
        <name>cyanocob(III)alamin</name>
        <dbReference type="ChEBI" id="CHEBI:17439"/>
    </ligand>
</feature>
<feature type="signal peptide" evidence="9">
    <location>
        <begin position="1"/>
        <end position="23"/>
    </location>
</feature>
<keyword evidence="6 7" id="KW-0170">Cobalt</keyword>
<dbReference type="GO" id="GO:0031419">
    <property type="term" value="F:cobalamin binding"/>
    <property type="evidence" value="ECO:0007669"/>
    <property type="project" value="InterPro"/>
</dbReference>
<feature type="binding site" evidence="7">
    <location>
        <position position="186"/>
    </location>
    <ligand>
        <name>cyanocob(III)alamin</name>
        <dbReference type="ChEBI" id="CHEBI:17439"/>
    </ligand>
</feature>
<dbReference type="GO" id="GO:0015889">
    <property type="term" value="P:cobalamin transport"/>
    <property type="evidence" value="ECO:0007669"/>
    <property type="project" value="InterPro"/>
</dbReference>
<evidence type="ECO:0000313" key="12">
    <source>
        <dbReference type="Proteomes" id="UP000694540"/>
    </source>
</evidence>
<evidence type="ECO:0000313" key="11">
    <source>
        <dbReference type="Ensembl" id="ENSCWAP00000005311.1"/>
    </source>
</evidence>
<dbReference type="GeneTree" id="ENSGT00530000063370"/>
<feature type="disulfide bond" evidence="8">
    <location>
        <begin position="384"/>
        <end position="389"/>
    </location>
</feature>
<feature type="chain" id="PRO_5034373555" evidence="9">
    <location>
        <begin position="24"/>
        <end position="429"/>
    </location>
</feature>
<evidence type="ECO:0000256" key="6">
    <source>
        <dbReference type="ARBA" id="ARBA00023285"/>
    </source>
</evidence>
<evidence type="ECO:0000256" key="7">
    <source>
        <dbReference type="PIRSR" id="PIRSR602157-1"/>
    </source>
</evidence>
<keyword evidence="3" id="KW-0171">Cobalt transport</keyword>
<feature type="domain" description="Transcobalamin-like C-terminal" evidence="10">
    <location>
        <begin position="351"/>
        <end position="426"/>
    </location>
</feature>
<feature type="disulfide bond" evidence="8">
    <location>
        <begin position="26"/>
        <end position="263"/>
    </location>
</feature>
<keyword evidence="4" id="KW-0964">Secreted</keyword>
<feature type="binding site" evidence="7">
    <location>
        <begin position="398"/>
        <end position="400"/>
    </location>
    <ligand>
        <name>cyanocob(III)alamin</name>
        <dbReference type="ChEBI" id="CHEBI:17439"/>
    </ligand>
</feature>
<evidence type="ECO:0000256" key="8">
    <source>
        <dbReference type="PIRSR" id="PIRSR602157-2"/>
    </source>
</evidence>
<keyword evidence="5 9" id="KW-0732">Signal</keyword>
<dbReference type="Gene3D" id="2.170.130.30">
    <property type="match status" value="1"/>
</dbReference>
<dbReference type="GO" id="GO:0006824">
    <property type="term" value="P:cobalt ion transport"/>
    <property type="evidence" value="ECO:0007669"/>
    <property type="project" value="UniProtKB-KW"/>
</dbReference>
<dbReference type="InterPro" id="IPR027954">
    <property type="entry name" value="Transcobalamin-like_C"/>
</dbReference>
<dbReference type="InterPro" id="IPR002157">
    <property type="entry name" value="Cbl-bd_prot"/>
</dbReference>
<name>A0A8C3W324_9CETA</name>
<dbReference type="Proteomes" id="UP000694540">
    <property type="component" value="Unplaced"/>
</dbReference>
<evidence type="ECO:0000256" key="2">
    <source>
        <dbReference type="ARBA" id="ARBA00006449"/>
    </source>
</evidence>
<dbReference type="PANTHER" id="PTHR10559">
    <property type="entry name" value="TRANSCOBALAMIN-1/GASTRIC INTRINSIC FACTOR"/>
    <property type="match status" value="1"/>
</dbReference>
<evidence type="ECO:0000256" key="1">
    <source>
        <dbReference type="ARBA" id="ARBA00004613"/>
    </source>
</evidence>
<feature type="binding site" evidence="7">
    <location>
        <begin position="142"/>
        <end position="146"/>
    </location>
    <ligand>
        <name>cyanocob(III)alamin</name>
        <dbReference type="ChEBI" id="CHEBI:17439"/>
    </ligand>
</feature>
<dbReference type="Pfam" id="PF01122">
    <property type="entry name" value="Cobalamin_bind"/>
    <property type="match status" value="1"/>
</dbReference>
<feature type="binding site" evidence="7">
    <location>
        <position position="287"/>
    </location>
    <ligand>
        <name>cyanocob(III)alamin</name>
        <dbReference type="ChEBI" id="CHEBI:17439"/>
    </ligand>
</feature>
<feature type="binding site" evidence="7">
    <location>
        <position position="429"/>
    </location>
    <ligand>
        <name>cyanocob(III)alamin</name>
        <dbReference type="ChEBI" id="CHEBI:17439"/>
    </ligand>
</feature>
<protein>
    <submittedName>
        <fullName evidence="11">Transcobalamin 1</fullName>
    </submittedName>
</protein>
<comment type="subcellular location">
    <subcellularLocation>
        <location evidence="1">Secreted</location>
    </subcellularLocation>
</comment>
<dbReference type="AlphaFoldDB" id="A0A8C3W324"/>
<gene>
    <name evidence="11" type="primary">TCN1</name>
</gene>
<evidence type="ECO:0000259" key="10">
    <source>
        <dbReference type="Pfam" id="PF14478"/>
    </source>
</evidence>